<dbReference type="SUPFAM" id="SSF50129">
    <property type="entry name" value="GroES-like"/>
    <property type="match status" value="1"/>
</dbReference>
<evidence type="ECO:0000313" key="1">
    <source>
        <dbReference type="EMBL" id="GIF17473.1"/>
    </source>
</evidence>
<reference evidence="1" key="1">
    <citation type="submission" date="2021-01" db="EMBL/GenBank/DDBJ databases">
        <title>Whole genome shotgun sequence of Actinoplanes tereljensis NBRC 105297.</title>
        <authorList>
            <person name="Komaki H."/>
            <person name="Tamura T."/>
        </authorList>
    </citation>
    <scope>NUCLEOTIDE SEQUENCE</scope>
    <source>
        <strain evidence="1">NBRC 105297</strain>
    </source>
</reference>
<protein>
    <submittedName>
        <fullName evidence="1">Uncharacterized protein</fullName>
    </submittedName>
</protein>
<dbReference type="Proteomes" id="UP000623608">
    <property type="component" value="Unassembled WGS sequence"/>
</dbReference>
<organism evidence="1 2">
    <name type="scientific">Paractinoplanes tereljensis</name>
    <dbReference type="NCBI Taxonomy" id="571912"/>
    <lineage>
        <taxon>Bacteria</taxon>
        <taxon>Bacillati</taxon>
        <taxon>Actinomycetota</taxon>
        <taxon>Actinomycetes</taxon>
        <taxon>Micromonosporales</taxon>
        <taxon>Micromonosporaceae</taxon>
        <taxon>Paractinoplanes</taxon>
    </lineage>
</organism>
<comment type="caution">
    <text evidence="1">The sequence shown here is derived from an EMBL/GenBank/DDBJ whole genome shotgun (WGS) entry which is preliminary data.</text>
</comment>
<name>A0A919NFY6_9ACTN</name>
<dbReference type="AlphaFoldDB" id="A0A919NFY6"/>
<sequence>MKAAVLHERGGVPRYQDFPDPVAGDGEVIIEVLATAVENVDKAVSAGTHYASRAMMPALPAIPCFDGIGRLPDGRVVGFGNPRPPYGALAERTVVTEGHYGPIPDGIDPAIATVLPTAIPAWR</sequence>
<dbReference type="Gene3D" id="3.90.180.10">
    <property type="entry name" value="Medium-chain alcohol dehydrogenases, catalytic domain"/>
    <property type="match status" value="1"/>
</dbReference>
<dbReference type="EMBL" id="BOMY01000001">
    <property type="protein sequence ID" value="GIF17473.1"/>
    <property type="molecule type" value="Genomic_DNA"/>
</dbReference>
<evidence type="ECO:0000313" key="2">
    <source>
        <dbReference type="Proteomes" id="UP000623608"/>
    </source>
</evidence>
<dbReference type="RefSeq" id="WP_203797518.1">
    <property type="nucleotide sequence ID" value="NZ_BOMY01000001.1"/>
</dbReference>
<keyword evidence="2" id="KW-1185">Reference proteome</keyword>
<accession>A0A919NFY6</accession>
<gene>
    <name evidence="1" type="ORF">Ate02nite_02030</name>
</gene>
<proteinExistence type="predicted"/>
<dbReference type="InterPro" id="IPR011032">
    <property type="entry name" value="GroES-like_sf"/>
</dbReference>